<evidence type="ECO:0000313" key="1">
    <source>
        <dbReference type="EMBL" id="KAJ8970570.1"/>
    </source>
</evidence>
<dbReference type="Pfam" id="PF05380">
    <property type="entry name" value="Peptidase_A17"/>
    <property type="match status" value="1"/>
</dbReference>
<protein>
    <recommendedName>
        <fullName evidence="3">RNase H type-1 domain-containing protein</fullName>
    </recommendedName>
</protein>
<organism evidence="1 2">
    <name type="scientific">Molorchus minor</name>
    <dbReference type="NCBI Taxonomy" id="1323400"/>
    <lineage>
        <taxon>Eukaryota</taxon>
        <taxon>Metazoa</taxon>
        <taxon>Ecdysozoa</taxon>
        <taxon>Arthropoda</taxon>
        <taxon>Hexapoda</taxon>
        <taxon>Insecta</taxon>
        <taxon>Pterygota</taxon>
        <taxon>Neoptera</taxon>
        <taxon>Endopterygota</taxon>
        <taxon>Coleoptera</taxon>
        <taxon>Polyphaga</taxon>
        <taxon>Cucujiformia</taxon>
        <taxon>Chrysomeloidea</taxon>
        <taxon>Cerambycidae</taxon>
        <taxon>Lamiinae</taxon>
        <taxon>Monochamini</taxon>
        <taxon>Molorchus</taxon>
    </lineage>
</organism>
<dbReference type="PANTHER" id="PTHR47331">
    <property type="entry name" value="PHD-TYPE DOMAIN-CONTAINING PROTEIN"/>
    <property type="match status" value="1"/>
</dbReference>
<evidence type="ECO:0008006" key="3">
    <source>
        <dbReference type="Google" id="ProtNLM"/>
    </source>
</evidence>
<dbReference type="Gene3D" id="3.30.420.10">
    <property type="entry name" value="Ribonuclease H-like superfamily/Ribonuclease H"/>
    <property type="match status" value="1"/>
</dbReference>
<reference evidence="1" key="1">
    <citation type="journal article" date="2023" name="Insect Mol. Biol.">
        <title>Genome sequencing provides insights into the evolution of gene families encoding plant cell wall-degrading enzymes in longhorned beetles.</title>
        <authorList>
            <person name="Shin N.R."/>
            <person name="Okamura Y."/>
            <person name="Kirsch R."/>
            <person name="Pauchet Y."/>
        </authorList>
    </citation>
    <scope>NUCLEOTIDE SEQUENCE</scope>
    <source>
        <strain evidence="1">MMC_N1</strain>
    </source>
</reference>
<dbReference type="InterPro" id="IPR008042">
    <property type="entry name" value="Retrotrans_Pao"/>
</dbReference>
<dbReference type="PANTHER" id="PTHR47331:SF6">
    <property type="entry name" value="DOUBLECORTIN DOMAIN-CONTAINING PROTEIN"/>
    <property type="match status" value="1"/>
</dbReference>
<sequence>MQQLWLNSIGWDEILPSNLQTQWTSYSETLNYLNSIRIHRQIICNCPRVLEIHAFSDSSQKAYGTCVYLRSIDAKNNINVQLVCSKTKVAPLKTMTIPKLELCAALMMVILVKKIRCILDMPITDILYRTDSKIVISWVGTKPHLLDNFVSNRVSQIQSLCDHTDNIVFRYIPTKENPADFLSRGVTP</sequence>
<comment type="caution">
    <text evidence="1">The sequence shown here is derived from an EMBL/GenBank/DDBJ whole genome shotgun (WGS) entry which is preliminary data.</text>
</comment>
<proteinExistence type="predicted"/>
<accession>A0ABQ9J1T8</accession>
<name>A0ABQ9J1T8_9CUCU</name>
<dbReference type="Proteomes" id="UP001162164">
    <property type="component" value="Unassembled WGS sequence"/>
</dbReference>
<gene>
    <name evidence="1" type="ORF">NQ317_000781</name>
</gene>
<dbReference type="EMBL" id="JAPWTJ010001601">
    <property type="protein sequence ID" value="KAJ8970570.1"/>
    <property type="molecule type" value="Genomic_DNA"/>
</dbReference>
<evidence type="ECO:0000313" key="2">
    <source>
        <dbReference type="Proteomes" id="UP001162164"/>
    </source>
</evidence>
<keyword evidence="2" id="KW-1185">Reference proteome</keyword>
<dbReference type="InterPro" id="IPR036397">
    <property type="entry name" value="RNaseH_sf"/>
</dbReference>